<dbReference type="Gene3D" id="3.20.20.450">
    <property type="entry name" value="EAL domain"/>
    <property type="match status" value="1"/>
</dbReference>
<dbReference type="SUPFAM" id="SSF141868">
    <property type="entry name" value="EAL domain-like"/>
    <property type="match status" value="1"/>
</dbReference>
<evidence type="ECO:0000259" key="2">
    <source>
        <dbReference type="PROSITE" id="PS50883"/>
    </source>
</evidence>
<dbReference type="Gene3D" id="3.30.70.270">
    <property type="match status" value="1"/>
</dbReference>
<dbReference type="CDD" id="cd00130">
    <property type="entry name" value="PAS"/>
    <property type="match status" value="1"/>
</dbReference>
<protein>
    <submittedName>
        <fullName evidence="4">Sensory box/GGDEF family protein</fullName>
    </submittedName>
</protein>
<dbReference type="InterPro" id="IPR000160">
    <property type="entry name" value="GGDEF_dom"/>
</dbReference>
<feature type="domain" description="PAS" evidence="1">
    <location>
        <begin position="177"/>
        <end position="247"/>
    </location>
</feature>
<dbReference type="InterPro" id="IPR052155">
    <property type="entry name" value="Biofilm_reg_signaling"/>
</dbReference>
<sequence length="729" mass="79892">MLGPSEGRFTSAALREADRIGALEEYRIIGSPPDPDIDRIVKLAARVCRVPMAALFIVGRDRVHIKSQHGVELGDLPRHESICTYTNAQDALFCVPDTVAEPHLAGSAVVRNSPSIRFYAGVPLVAPSGHKIGAICVFDTKPWSRFCTKDRKALEDVAALVMERLEMRRVHAASDDGNLRFERIASTSPNAIVCADALGAITFWNKSAETMMGYAAHEVLGQPVSFVFPDRLRRAQSAKLGRAVRKTAADPSAPRAGFIVRHRDGTELELEMTLSVTRDHDAGFGAVLRDISIARQGEHRLYARAELDPLTGLPNRCRFLTALRQLTANGTGALFQLDLSGFKDINDSLGHAAGDQLLTQAAARLATLTGAKAKVSRFGADEFAVYWPDLSASEASSKAEDLLSLFDIPFLVDAEIVYLGVNIGIARCPDDGTDAEELTANANLALERAKATRRRGYEFFKPEMRQVVIARRTIESELRQALAASQFELFYQPQVTLNDTSIIGAEALLRWRHPTRGLLAPGAFLSQLEKGPLAADVGNWVLRTACKQAALLRTLHPNFRVAVNLFGAQFDAGDLMYRVEDALLTYKLPPEALELEITENIMLRGEHAIVVPLREMLSRGISIAFDDYGTGFASLNLLKRFPVSRLKIDRSFVRDVCADEEDAAIVQAIIYLGRCFKLNVTAEGIETEEQAKTLRMLGCTEGQGYLYAEPLPAAALANYLCRGDARTVA</sequence>
<evidence type="ECO:0000313" key="4">
    <source>
        <dbReference type="EMBL" id="KWT65140.1"/>
    </source>
</evidence>
<dbReference type="SUPFAM" id="SSF55781">
    <property type="entry name" value="GAF domain-like"/>
    <property type="match status" value="1"/>
</dbReference>
<dbReference type="Proteomes" id="UP000059074">
    <property type="component" value="Unassembled WGS sequence"/>
</dbReference>
<dbReference type="EMBL" id="LMTR01000082">
    <property type="protein sequence ID" value="KWT65140.1"/>
    <property type="molecule type" value="Genomic_DNA"/>
</dbReference>
<name>A0A120CTT8_HYPSL</name>
<feature type="domain" description="EAL" evidence="2">
    <location>
        <begin position="471"/>
        <end position="724"/>
    </location>
</feature>
<dbReference type="InterPro" id="IPR035919">
    <property type="entry name" value="EAL_sf"/>
</dbReference>
<evidence type="ECO:0000313" key="5">
    <source>
        <dbReference type="Proteomes" id="UP000059074"/>
    </source>
</evidence>
<dbReference type="SUPFAM" id="SSF55073">
    <property type="entry name" value="Nucleotide cyclase"/>
    <property type="match status" value="1"/>
</dbReference>
<dbReference type="PATRIC" id="fig|121290.4.peg.489"/>
<dbReference type="PANTHER" id="PTHR44757">
    <property type="entry name" value="DIGUANYLATE CYCLASE DGCP"/>
    <property type="match status" value="1"/>
</dbReference>
<dbReference type="InterPro" id="IPR000014">
    <property type="entry name" value="PAS"/>
</dbReference>
<dbReference type="InterPro" id="IPR029787">
    <property type="entry name" value="Nucleotide_cyclase"/>
</dbReference>
<dbReference type="RefSeq" id="WP_068463655.1">
    <property type="nucleotide sequence ID" value="NZ_LMTR01000082.1"/>
</dbReference>
<dbReference type="OrthoDB" id="7185134at2"/>
<dbReference type="SMART" id="SM00267">
    <property type="entry name" value="GGDEF"/>
    <property type="match status" value="1"/>
</dbReference>
<dbReference type="SMART" id="SM00091">
    <property type="entry name" value="PAS"/>
    <property type="match status" value="1"/>
</dbReference>
<dbReference type="AlphaFoldDB" id="A0A120CTT8"/>
<dbReference type="Pfam" id="PF00563">
    <property type="entry name" value="EAL"/>
    <property type="match status" value="1"/>
</dbReference>
<dbReference type="PANTHER" id="PTHR44757:SF2">
    <property type="entry name" value="BIOFILM ARCHITECTURE MAINTENANCE PROTEIN MBAA"/>
    <property type="match status" value="1"/>
</dbReference>
<dbReference type="InterPro" id="IPR043128">
    <property type="entry name" value="Rev_trsase/Diguanyl_cyclase"/>
</dbReference>
<dbReference type="InterPro" id="IPR035965">
    <property type="entry name" value="PAS-like_dom_sf"/>
</dbReference>
<evidence type="ECO:0000259" key="3">
    <source>
        <dbReference type="PROSITE" id="PS50887"/>
    </source>
</evidence>
<dbReference type="Pfam" id="PF00989">
    <property type="entry name" value="PAS"/>
    <property type="match status" value="1"/>
</dbReference>
<evidence type="ECO:0000259" key="1">
    <source>
        <dbReference type="PROSITE" id="PS50112"/>
    </source>
</evidence>
<dbReference type="PROSITE" id="PS50112">
    <property type="entry name" value="PAS"/>
    <property type="match status" value="1"/>
</dbReference>
<comment type="caution">
    <text evidence="4">The sequence shown here is derived from an EMBL/GenBank/DDBJ whole genome shotgun (WGS) entry which is preliminary data.</text>
</comment>
<dbReference type="CDD" id="cd01949">
    <property type="entry name" value="GGDEF"/>
    <property type="match status" value="1"/>
</dbReference>
<dbReference type="PROSITE" id="PS50887">
    <property type="entry name" value="GGDEF"/>
    <property type="match status" value="1"/>
</dbReference>
<dbReference type="SMART" id="SM00052">
    <property type="entry name" value="EAL"/>
    <property type="match status" value="1"/>
</dbReference>
<dbReference type="PROSITE" id="PS50883">
    <property type="entry name" value="EAL"/>
    <property type="match status" value="1"/>
</dbReference>
<dbReference type="SUPFAM" id="SSF55785">
    <property type="entry name" value="PYP-like sensor domain (PAS domain)"/>
    <property type="match status" value="1"/>
</dbReference>
<dbReference type="Gene3D" id="3.30.450.20">
    <property type="entry name" value="PAS domain"/>
    <property type="match status" value="1"/>
</dbReference>
<dbReference type="InterPro" id="IPR029016">
    <property type="entry name" value="GAF-like_dom_sf"/>
</dbReference>
<proteinExistence type="predicted"/>
<gene>
    <name evidence="4" type="ORF">APY04_2889</name>
</gene>
<dbReference type="CDD" id="cd01948">
    <property type="entry name" value="EAL"/>
    <property type="match status" value="1"/>
</dbReference>
<dbReference type="NCBIfam" id="TIGR00229">
    <property type="entry name" value="sensory_box"/>
    <property type="match status" value="1"/>
</dbReference>
<keyword evidence="5" id="KW-1185">Reference proteome</keyword>
<dbReference type="NCBIfam" id="TIGR00254">
    <property type="entry name" value="GGDEF"/>
    <property type="match status" value="1"/>
</dbReference>
<organism evidence="4 5">
    <name type="scientific">Hyphomicrobium sulfonivorans</name>
    <dbReference type="NCBI Taxonomy" id="121290"/>
    <lineage>
        <taxon>Bacteria</taxon>
        <taxon>Pseudomonadati</taxon>
        <taxon>Pseudomonadota</taxon>
        <taxon>Alphaproteobacteria</taxon>
        <taxon>Hyphomicrobiales</taxon>
        <taxon>Hyphomicrobiaceae</taxon>
        <taxon>Hyphomicrobium</taxon>
    </lineage>
</organism>
<dbReference type="Pfam" id="PF00990">
    <property type="entry name" value="GGDEF"/>
    <property type="match status" value="1"/>
</dbReference>
<dbReference type="InterPro" id="IPR013767">
    <property type="entry name" value="PAS_fold"/>
</dbReference>
<dbReference type="STRING" id="121290.APY04_2889"/>
<dbReference type="InterPro" id="IPR001633">
    <property type="entry name" value="EAL_dom"/>
</dbReference>
<dbReference type="Gene3D" id="3.30.450.40">
    <property type="match status" value="1"/>
</dbReference>
<feature type="domain" description="GGDEF" evidence="3">
    <location>
        <begin position="330"/>
        <end position="462"/>
    </location>
</feature>
<dbReference type="GO" id="GO:0006355">
    <property type="term" value="P:regulation of DNA-templated transcription"/>
    <property type="evidence" value="ECO:0007669"/>
    <property type="project" value="InterPro"/>
</dbReference>
<accession>A0A120CTT8</accession>
<reference evidence="4 5" key="1">
    <citation type="submission" date="2015-10" db="EMBL/GenBank/DDBJ databases">
        <title>Transcriptomic analysis of a linuron degrading triple-species bacterial consortium.</title>
        <authorList>
            <person name="Albers P."/>
        </authorList>
    </citation>
    <scope>NUCLEOTIDE SEQUENCE [LARGE SCALE GENOMIC DNA]</scope>
    <source>
        <strain evidence="4 5">WDL6</strain>
    </source>
</reference>